<evidence type="ECO:0000313" key="1">
    <source>
        <dbReference type="EMBL" id="KAK2568920.1"/>
    </source>
</evidence>
<name>A0AAD9QWY7_ACRCE</name>
<proteinExistence type="predicted"/>
<accession>A0AAD9QWY7</accession>
<dbReference type="Proteomes" id="UP001249851">
    <property type="component" value="Unassembled WGS sequence"/>
</dbReference>
<gene>
    <name evidence="1" type="ORF">P5673_006988</name>
</gene>
<protein>
    <submittedName>
        <fullName evidence="1">Uncharacterized protein</fullName>
    </submittedName>
</protein>
<evidence type="ECO:0000313" key="2">
    <source>
        <dbReference type="Proteomes" id="UP001249851"/>
    </source>
</evidence>
<dbReference type="EMBL" id="JARQWQ010000011">
    <property type="protein sequence ID" value="KAK2568920.1"/>
    <property type="molecule type" value="Genomic_DNA"/>
</dbReference>
<reference evidence="1" key="1">
    <citation type="journal article" date="2023" name="G3 (Bethesda)">
        <title>Whole genome assembly and annotation of the endangered Caribbean coral Acropora cervicornis.</title>
        <authorList>
            <person name="Selwyn J.D."/>
            <person name="Vollmer S.V."/>
        </authorList>
    </citation>
    <scope>NUCLEOTIDE SEQUENCE</scope>
    <source>
        <strain evidence="1">K2</strain>
    </source>
</reference>
<sequence length="120" mass="13616">MDVWRDALCNHPDSALVIYLLLDIEYGVLIGLQLEESKTGCTKQSICHCFHLFQLNYQDRVIGYQAKGRVHSLQWVYDGTAWDVESGISVTDRHYESREGAIEHAVKKLVDVLKANGHVS</sequence>
<dbReference type="AlphaFoldDB" id="A0AAD9QWY7"/>
<reference evidence="1" key="2">
    <citation type="journal article" date="2023" name="Science">
        <title>Genomic signatures of disease resistance in endangered staghorn corals.</title>
        <authorList>
            <person name="Vollmer S.V."/>
            <person name="Selwyn J.D."/>
            <person name="Despard B.A."/>
            <person name="Roesel C.L."/>
        </authorList>
    </citation>
    <scope>NUCLEOTIDE SEQUENCE</scope>
    <source>
        <strain evidence="1">K2</strain>
    </source>
</reference>
<comment type="caution">
    <text evidence="1">The sequence shown here is derived from an EMBL/GenBank/DDBJ whole genome shotgun (WGS) entry which is preliminary data.</text>
</comment>
<organism evidence="1 2">
    <name type="scientific">Acropora cervicornis</name>
    <name type="common">Staghorn coral</name>
    <dbReference type="NCBI Taxonomy" id="6130"/>
    <lineage>
        <taxon>Eukaryota</taxon>
        <taxon>Metazoa</taxon>
        <taxon>Cnidaria</taxon>
        <taxon>Anthozoa</taxon>
        <taxon>Hexacorallia</taxon>
        <taxon>Scleractinia</taxon>
        <taxon>Astrocoeniina</taxon>
        <taxon>Acroporidae</taxon>
        <taxon>Acropora</taxon>
    </lineage>
</organism>
<keyword evidence="2" id="KW-1185">Reference proteome</keyword>